<dbReference type="Proteomes" id="UP000479710">
    <property type="component" value="Unassembled WGS sequence"/>
</dbReference>
<name>A0A6G1F7L8_9ORYZ</name>
<dbReference type="AlphaFoldDB" id="A0A6G1F7L8"/>
<evidence type="ECO:0000313" key="2">
    <source>
        <dbReference type="Proteomes" id="UP000479710"/>
    </source>
</evidence>
<sequence>MPFLPHADFPLAPTAQPSHHPLGHFAHNSELWLRLRTGSPCAPCLYPRTCGSWSSIATGIFWRAMK</sequence>
<accession>A0A6G1F7L8</accession>
<dbReference type="EMBL" id="SPHZ02000001">
    <property type="protein sequence ID" value="KAF0932854.1"/>
    <property type="molecule type" value="Genomic_DNA"/>
</dbReference>
<proteinExistence type="predicted"/>
<comment type="caution">
    <text evidence="1">The sequence shown here is derived from an EMBL/GenBank/DDBJ whole genome shotgun (WGS) entry which is preliminary data.</text>
</comment>
<reference evidence="1 2" key="1">
    <citation type="submission" date="2019-11" db="EMBL/GenBank/DDBJ databases">
        <title>Whole genome sequence of Oryza granulata.</title>
        <authorList>
            <person name="Li W."/>
        </authorList>
    </citation>
    <scope>NUCLEOTIDE SEQUENCE [LARGE SCALE GENOMIC DNA]</scope>
    <source>
        <strain evidence="2">cv. Menghai</strain>
        <tissue evidence="1">Leaf</tissue>
    </source>
</reference>
<organism evidence="1 2">
    <name type="scientific">Oryza meyeriana var. granulata</name>
    <dbReference type="NCBI Taxonomy" id="110450"/>
    <lineage>
        <taxon>Eukaryota</taxon>
        <taxon>Viridiplantae</taxon>
        <taxon>Streptophyta</taxon>
        <taxon>Embryophyta</taxon>
        <taxon>Tracheophyta</taxon>
        <taxon>Spermatophyta</taxon>
        <taxon>Magnoliopsida</taxon>
        <taxon>Liliopsida</taxon>
        <taxon>Poales</taxon>
        <taxon>Poaceae</taxon>
        <taxon>BOP clade</taxon>
        <taxon>Oryzoideae</taxon>
        <taxon>Oryzeae</taxon>
        <taxon>Oryzinae</taxon>
        <taxon>Oryza</taxon>
        <taxon>Oryza meyeriana</taxon>
    </lineage>
</organism>
<keyword evidence="2" id="KW-1185">Reference proteome</keyword>
<evidence type="ECO:0000313" key="1">
    <source>
        <dbReference type="EMBL" id="KAF0932854.1"/>
    </source>
</evidence>
<protein>
    <submittedName>
        <fullName evidence="1">Uncharacterized protein</fullName>
    </submittedName>
</protein>
<gene>
    <name evidence="1" type="ORF">E2562_012177</name>
</gene>